<evidence type="ECO:0000256" key="2">
    <source>
        <dbReference type="ARBA" id="ARBA00022525"/>
    </source>
</evidence>
<dbReference type="PANTHER" id="PTHR15031">
    <property type="entry name" value="CARTILAGE INTERMEDIATE LAYER PROTEIN CLIP"/>
    <property type="match status" value="1"/>
</dbReference>
<gene>
    <name evidence="6" type="ORF">scyTo_0018592</name>
</gene>
<dbReference type="InterPro" id="IPR036179">
    <property type="entry name" value="Ig-like_dom_sf"/>
</dbReference>
<feature type="domain" description="Ig-like" evidence="5">
    <location>
        <begin position="31"/>
        <end position="115"/>
    </location>
</feature>
<dbReference type="InterPro" id="IPR039675">
    <property type="entry name" value="CILP1/CILP2"/>
</dbReference>
<dbReference type="InterPro" id="IPR003599">
    <property type="entry name" value="Ig_sub"/>
</dbReference>
<dbReference type="Proteomes" id="UP000288216">
    <property type="component" value="Unassembled WGS sequence"/>
</dbReference>
<name>A0A401PYU1_SCYTO</name>
<keyword evidence="2" id="KW-0964">Secreted</keyword>
<organism evidence="6 7">
    <name type="scientific">Scyliorhinus torazame</name>
    <name type="common">Cloudy catshark</name>
    <name type="synonym">Catulus torazame</name>
    <dbReference type="NCBI Taxonomy" id="75743"/>
    <lineage>
        <taxon>Eukaryota</taxon>
        <taxon>Metazoa</taxon>
        <taxon>Chordata</taxon>
        <taxon>Craniata</taxon>
        <taxon>Vertebrata</taxon>
        <taxon>Chondrichthyes</taxon>
        <taxon>Elasmobranchii</taxon>
        <taxon>Galeomorphii</taxon>
        <taxon>Galeoidea</taxon>
        <taxon>Carcharhiniformes</taxon>
        <taxon>Scyliorhinidae</taxon>
        <taxon>Scyliorhinus</taxon>
    </lineage>
</organism>
<sequence>MCKGPACKTTLGISTLNISMGSGTEQPAEKPYIRNQPVGKARREGQSVTFCCKVQCNPPPDKYFWYQNGSLLDVKTHEYDSTLVLRQLKPQHAGQYMCRASNIAGSVRSQPATLTVIALGDPPCNPKPVSHFIQLPRDCYQNLTQSFYYNVGKCPVTTCTGEHEPELRCKDKIAYCCGAVTLEERKISCTKYMLPIKVVSSCGCQKCIETRTIVRGRAVAADNGEAMRFGQIFMSGKKISMTGYRGTFSIQVPTDSDRLVLTFVDRYQKFVNTTKILPFNKKGGSVFHEIKLVRKRPAVTLDCSISNTIPLGTIESQNPIAELEIPPNSFYRQNGDIYRGLVKASVTFLDPRDLSLASAAQSDLNFINEEGDILPLRTYGMFSLDFMDEAEIESLNAGQVKVFLDSAQVKMPKHLENMKLWSLNPETGFWEEEGDFTFIRSQRSKREERTFLVGNMEIRERRLFNLDVPESRRCYVKVRTFRSDRFMSSDQIERVVVSLINIEPMQGFASNPRAWGRFDSVITGSNGACVPAFCDDEQPDAYTAYVTATLGGEELEAVASSPRMNFNRIGVQQSYLNRLQYRRSDHEDAKLKKTAFKINVAKPTPNIPDEMNGPIYPYESLKECEEASFSAGHFRFYRVEGDRYDYNTVAFNEDDPMSWTEDYLAWWPKPLEFRACYIKVKLNGPQEITVRSRNMGGTHPRTVGEIYGIRDVRSTRAVDQWGISAVCLEFKCSGMLYDQERIDRTLVKIIPQNDCHRESVNNMLQEYLVNHLPLAVNNDTSEFTMLAPLDPLGHNYGIYTVTDQDPRTAKETALGRCFDGSSDSVSRVMKFNVGVALTFNCNERQVSQQNVFQTLQTSLGQSAVNNMRMGQRKRRRGQRDNQFGLRLFNRKRKQRITQRATAEKLLVQ</sequence>
<dbReference type="Pfam" id="PF23599">
    <property type="entry name" value="CILP_C"/>
    <property type="match status" value="1"/>
</dbReference>
<evidence type="ECO:0000256" key="1">
    <source>
        <dbReference type="ARBA" id="ARBA00004498"/>
    </source>
</evidence>
<dbReference type="InterPro" id="IPR007110">
    <property type="entry name" value="Ig-like_dom"/>
</dbReference>
<dbReference type="Pfam" id="PF13927">
    <property type="entry name" value="Ig_3"/>
    <property type="match status" value="1"/>
</dbReference>
<dbReference type="InterPro" id="IPR056256">
    <property type="entry name" value="CILP-1/2_b-sand_dom2"/>
</dbReference>
<evidence type="ECO:0000313" key="6">
    <source>
        <dbReference type="EMBL" id="GCB78329.1"/>
    </source>
</evidence>
<keyword evidence="3" id="KW-0272">Extracellular matrix</keyword>
<dbReference type="Pfam" id="PF23708">
    <property type="entry name" value="CILP_5th"/>
    <property type="match status" value="1"/>
</dbReference>
<dbReference type="OrthoDB" id="9929167at2759"/>
<evidence type="ECO:0000259" key="5">
    <source>
        <dbReference type="PROSITE" id="PS50835"/>
    </source>
</evidence>
<dbReference type="AlphaFoldDB" id="A0A401PYU1"/>
<dbReference type="SMART" id="SM00409">
    <property type="entry name" value="IG"/>
    <property type="match status" value="1"/>
</dbReference>
<dbReference type="Gene3D" id="2.60.40.10">
    <property type="entry name" value="Immunoglobulins"/>
    <property type="match status" value="1"/>
</dbReference>
<dbReference type="SUPFAM" id="SSF48726">
    <property type="entry name" value="Immunoglobulin"/>
    <property type="match status" value="1"/>
</dbReference>
<dbReference type="CDD" id="cd00096">
    <property type="entry name" value="Ig"/>
    <property type="match status" value="1"/>
</dbReference>
<comment type="subcellular location">
    <subcellularLocation>
        <location evidence="1">Secreted</location>
        <location evidence="1">Extracellular space</location>
        <location evidence="1">Extracellular matrix</location>
    </subcellularLocation>
</comment>
<evidence type="ECO:0000256" key="3">
    <source>
        <dbReference type="ARBA" id="ARBA00022530"/>
    </source>
</evidence>
<dbReference type="PROSITE" id="PS50835">
    <property type="entry name" value="IG_LIKE"/>
    <property type="match status" value="1"/>
</dbReference>
<dbReference type="PANTHER" id="PTHR15031:SF3">
    <property type="entry name" value="CARTILAGE INTERMEDIATE LAYER PROTEIN 1"/>
    <property type="match status" value="1"/>
</dbReference>
<dbReference type="Pfam" id="PF23591">
    <property type="entry name" value="CILP"/>
    <property type="match status" value="1"/>
</dbReference>
<dbReference type="InterPro" id="IPR056257">
    <property type="entry name" value="CILP-1/2_8th"/>
</dbReference>
<dbReference type="InterPro" id="IPR056255">
    <property type="entry name" value="CILP-1/2_dom"/>
</dbReference>
<evidence type="ECO:0000313" key="7">
    <source>
        <dbReference type="Proteomes" id="UP000288216"/>
    </source>
</evidence>
<dbReference type="InterPro" id="IPR013783">
    <property type="entry name" value="Ig-like_fold"/>
</dbReference>
<dbReference type="InterPro" id="IPR003598">
    <property type="entry name" value="Ig_sub2"/>
</dbReference>
<dbReference type="EMBL" id="BFAA01013090">
    <property type="protein sequence ID" value="GCB78329.1"/>
    <property type="molecule type" value="Genomic_DNA"/>
</dbReference>
<evidence type="ECO:0000256" key="4">
    <source>
        <dbReference type="ARBA" id="ARBA00023180"/>
    </source>
</evidence>
<protein>
    <recommendedName>
        <fullName evidence="5">Ig-like domain-containing protein</fullName>
    </recommendedName>
</protein>
<reference evidence="6 7" key="1">
    <citation type="journal article" date="2018" name="Nat. Ecol. Evol.">
        <title>Shark genomes provide insights into elasmobranch evolution and the origin of vertebrates.</title>
        <authorList>
            <person name="Hara Y"/>
            <person name="Yamaguchi K"/>
            <person name="Onimaru K"/>
            <person name="Kadota M"/>
            <person name="Koyanagi M"/>
            <person name="Keeley SD"/>
            <person name="Tatsumi K"/>
            <person name="Tanaka K"/>
            <person name="Motone F"/>
            <person name="Kageyama Y"/>
            <person name="Nozu R"/>
            <person name="Adachi N"/>
            <person name="Nishimura O"/>
            <person name="Nakagawa R"/>
            <person name="Tanegashima C"/>
            <person name="Kiyatake I"/>
            <person name="Matsumoto R"/>
            <person name="Murakumo K"/>
            <person name="Nishida K"/>
            <person name="Terakita A"/>
            <person name="Kuratani S"/>
            <person name="Sato K"/>
            <person name="Hyodo S Kuraku.S."/>
        </authorList>
    </citation>
    <scope>NUCLEOTIDE SEQUENCE [LARGE SCALE GENOMIC DNA]</scope>
</reference>
<accession>A0A401PYU1</accession>
<keyword evidence="4" id="KW-0325">Glycoprotein</keyword>
<dbReference type="OMA" id="HIGQYYC"/>
<dbReference type="Pfam" id="PF23730">
    <property type="entry name" value="CILP_8th"/>
    <property type="match status" value="1"/>
</dbReference>
<dbReference type="InterPro" id="IPR056258">
    <property type="entry name" value="CILP-1/2_C"/>
</dbReference>
<dbReference type="GO" id="GO:0005615">
    <property type="term" value="C:extracellular space"/>
    <property type="evidence" value="ECO:0007669"/>
    <property type="project" value="TreeGrafter"/>
</dbReference>
<dbReference type="SMART" id="SM00408">
    <property type="entry name" value="IGc2"/>
    <property type="match status" value="1"/>
</dbReference>
<proteinExistence type="predicted"/>
<dbReference type="STRING" id="75743.A0A401PYU1"/>
<comment type="caution">
    <text evidence="6">The sequence shown here is derived from an EMBL/GenBank/DDBJ whole genome shotgun (WGS) entry which is preliminary data.</text>
</comment>
<keyword evidence="7" id="KW-1185">Reference proteome</keyword>